<evidence type="ECO:0000313" key="3">
    <source>
        <dbReference type="EMBL" id="MST90223.1"/>
    </source>
</evidence>
<keyword evidence="2" id="KW-0472">Membrane</keyword>
<gene>
    <name evidence="3" type="ORF">FYJ79_11725</name>
</gene>
<name>A0A844FX59_9FIRM</name>
<organism evidence="3 4">
    <name type="scientific">Sharpea porci</name>
    <dbReference type="NCBI Taxonomy" id="2652286"/>
    <lineage>
        <taxon>Bacteria</taxon>
        <taxon>Bacillati</taxon>
        <taxon>Bacillota</taxon>
        <taxon>Erysipelotrichia</taxon>
        <taxon>Erysipelotrichales</taxon>
        <taxon>Coprobacillaceae</taxon>
        <taxon>Sharpea</taxon>
    </lineage>
</organism>
<evidence type="ECO:0000256" key="1">
    <source>
        <dbReference type="SAM" id="MobiDB-lite"/>
    </source>
</evidence>
<dbReference type="Proteomes" id="UP000442619">
    <property type="component" value="Unassembled WGS sequence"/>
</dbReference>
<reference evidence="3 4" key="1">
    <citation type="submission" date="2019-08" db="EMBL/GenBank/DDBJ databases">
        <title>In-depth cultivation of the pig gut microbiome towards novel bacterial diversity and tailored functional studies.</title>
        <authorList>
            <person name="Wylensek D."/>
            <person name="Hitch T.C.A."/>
            <person name="Clavel T."/>
        </authorList>
    </citation>
    <scope>NUCLEOTIDE SEQUENCE [LARGE SCALE GENOMIC DNA]</scope>
    <source>
        <strain evidence="3 4">CA-Schmier-601-WT-3</strain>
    </source>
</reference>
<accession>A0A844FX59</accession>
<dbReference type="AlphaFoldDB" id="A0A844FX59"/>
<dbReference type="RefSeq" id="WP_154518742.1">
    <property type="nucleotide sequence ID" value="NZ_VUNM01000046.1"/>
</dbReference>
<keyword evidence="2" id="KW-1133">Transmembrane helix</keyword>
<comment type="caution">
    <text evidence="3">The sequence shown here is derived from an EMBL/GenBank/DDBJ whole genome shotgun (WGS) entry which is preliminary data.</text>
</comment>
<keyword evidence="4" id="KW-1185">Reference proteome</keyword>
<sequence length="72" mass="7549">MQNSYFTCSTFILASASDSKQTDAETAQKATAKKTSGKATDTSDATEMAGWMMALIVSAGAAFVTAKKTKKD</sequence>
<keyword evidence="2" id="KW-0812">Transmembrane</keyword>
<proteinExistence type="predicted"/>
<dbReference type="EMBL" id="VUNM01000046">
    <property type="protein sequence ID" value="MST90223.1"/>
    <property type="molecule type" value="Genomic_DNA"/>
</dbReference>
<evidence type="ECO:0000313" key="4">
    <source>
        <dbReference type="Proteomes" id="UP000442619"/>
    </source>
</evidence>
<protein>
    <submittedName>
        <fullName evidence="3">Uncharacterized protein</fullName>
    </submittedName>
</protein>
<feature type="region of interest" description="Disordered" evidence="1">
    <location>
        <begin position="17"/>
        <end position="42"/>
    </location>
</feature>
<evidence type="ECO:0000256" key="2">
    <source>
        <dbReference type="SAM" id="Phobius"/>
    </source>
</evidence>
<feature type="transmembrane region" description="Helical" evidence="2">
    <location>
        <begin position="48"/>
        <end position="66"/>
    </location>
</feature>